<gene>
    <name evidence="2" type="ORF">GRI38_11225</name>
</gene>
<dbReference type="Proteomes" id="UP000433104">
    <property type="component" value="Unassembled WGS sequence"/>
</dbReference>
<organism evidence="2 3">
    <name type="scientific">Parapontixanthobacter aurantiacus</name>
    <dbReference type="NCBI Taxonomy" id="1463599"/>
    <lineage>
        <taxon>Bacteria</taxon>
        <taxon>Pseudomonadati</taxon>
        <taxon>Pseudomonadota</taxon>
        <taxon>Alphaproteobacteria</taxon>
        <taxon>Sphingomonadales</taxon>
        <taxon>Erythrobacteraceae</taxon>
        <taxon>Parapontixanthobacter</taxon>
    </lineage>
</organism>
<comment type="caution">
    <text evidence="2">The sequence shown here is derived from an EMBL/GenBank/DDBJ whole genome shotgun (WGS) entry which is preliminary data.</text>
</comment>
<name>A0A844ZFF5_9SPHN</name>
<protein>
    <submittedName>
        <fullName evidence="2">Uncharacterized protein</fullName>
    </submittedName>
</protein>
<feature type="transmembrane region" description="Helical" evidence="1">
    <location>
        <begin position="24"/>
        <end position="42"/>
    </location>
</feature>
<dbReference type="RefSeq" id="WP_160683832.1">
    <property type="nucleotide sequence ID" value="NZ_WTYW01000003.1"/>
</dbReference>
<keyword evidence="3" id="KW-1185">Reference proteome</keyword>
<reference evidence="2 3" key="1">
    <citation type="submission" date="2019-12" db="EMBL/GenBank/DDBJ databases">
        <title>Genomic-based taxomic classification of the family Erythrobacteraceae.</title>
        <authorList>
            <person name="Xu L."/>
        </authorList>
    </citation>
    <scope>NUCLEOTIDE SEQUENCE [LARGE SCALE GENOMIC DNA]</scope>
    <source>
        <strain evidence="2 3">MCCC 1A09962</strain>
    </source>
</reference>
<keyword evidence="1" id="KW-1133">Transmembrane helix</keyword>
<evidence type="ECO:0000313" key="3">
    <source>
        <dbReference type="Proteomes" id="UP000433104"/>
    </source>
</evidence>
<proteinExistence type="predicted"/>
<evidence type="ECO:0000256" key="1">
    <source>
        <dbReference type="SAM" id="Phobius"/>
    </source>
</evidence>
<keyword evidence="1" id="KW-0472">Membrane</keyword>
<sequence length="181" mass="19452">MRRDVKTGGHSVAEIPVEKKSNSWIWWLLLLAGIIALIWWLVSEADEEEVEPLETDIVATDTVDVAEGPLGMAALGTLGTRIGEEIQLDGVEVNRLVGDMGFTIGEGAEETLVRFDQVPTPDTPTEGRIDVNPGSTVSLTGDVRSLDLSEMPEGVREDLEGTNEAYIYASRVSVADGGVVS</sequence>
<dbReference type="OrthoDB" id="7411232at2"/>
<keyword evidence="1" id="KW-0812">Transmembrane</keyword>
<dbReference type="AlphaFoldDB" id="A0A844ZFF5"/>
<evidence type="ECO:0000313" key="2">
    <source>
        <dbReference type="EMBL" id="MXO86595.1"/>
    </source>
</evidence>
<dbReference type="EMBL" id="WTYW01000003">
    <property type="protein sequence ID" value="MXO86595.1"/>
    <property type="molecule type" value="Genomic_DNA"/>
</dbReference>
<accession>A0A844ZFF5</accession>